<proteinExistence type="predicted"/>
<organism evidence="1 2">
    <name type="scientific">Rhabditophanes sp. KR3021</name>
    <dbReference type="NCBI Taxonomy" id="114890"/>
    <lineage>
        <taxon>Eukaryota</taxon>
        <taxon>Metazoa</taxon>
        <taxon>Ecdysozoa</taxon>
        <taxon>Nematoda</taxon>
        <taxon>Chromadorea</taxon>
        <taxon>Rhabditida</taxon>
        <taxon>Tylenchina</taxon>
        <taxon>Panagrolaimomorpha</taxon>
        <taxon>Strongyloidoidea</taxon>
        <taxon>Alloionematidae</taxon>
        <taxon>Rhabditophanes</taxon>
    </lineage>
</organism>
<sequence>MTGITLKVVFYNFHTSRKEIFNWFCFFGLKSCPVSHCFEPTRRGLLTPCRCKGSCAYIHNHCLEKWFNAPGKASCEICKYDYRVNRLGYKNVTEMTLPCAYSDDPEEIIDFVCMIGWILFLFALLLQCSSSGYIITFVAFAINTIYYSEILFYAYERWHLVNSSYKWVDYKQKMNRNLHTEPITEKLH</sequence>
<evidence type="ECO:0000313" key="2">
    <source>
        <dbReference type="WBParaSite" id="RSKR_0000300466.1"/>
    </source>
</evidence>
<reference evidence="2" key="1">
    <citation type="submission" date="2016-11" db="UniProtKB">
        <authorList>
            <consortium name="WormBaseParasite"/>
        </authorList>
    </citation>
    <scope>IDENTIFICATION</scope>
    <source>
        <strain evidence="2">KR3021</strain>
    </source>
</reference>
<evidence type="ECO:0000313" key="1">
    <source>
        <dbReference type="Proteomes" id="UP000095286"/>
    </source>
</evidence>
<accession>A0AC35TQ96</accession>
<dbReference type="WBParaSite" id="RSKR_0000300466.1">
    <property type="protein sequence ID" value="RSKR_0000300466.1"/>
    <property type="gene ID" value="RSKR_0000300466"/>
</dbReference>
<name>A0AC35TQ96_9BILA</name>
<protein>
    <submittedName>
        <fullName evidence="2">RING-CH-type domain-containing protein</fullName>
    </submittedName>
</protein>
<dbReference type="Proteomes" id="UP000095286">
    <property type="component" value="Unplaced"/>
</dbReference>